<dbReference type="PIRSF" id="PIRSF006232">
    <property type="entry name" value="Pirin"/>
    <property type="match status" value="1"/>
</dbReference>
<dbReference type="InterPro" id="IPR012093">
    <property type="entry name" value="Pirin"/>
</dbReference>
<sequence>MIRVRHSDARGQADHGWLQSHHTFSFAGYYDPDYMGVSELRVINDDKVAPGKGFQTHSHQDMEIISYVKKGTIEHKDSMGNIEKLPAGEFQLMSAGTGVTHSEYNPSATEPLEFLQIWIQPNVQGIQPGYQQKRFDRQDGLQLIASPDARDESFLIHQDACLYHLHPAGGQSTTHQINTGRTIYIHIISGSVSVNGKPLNSGDGATINDENIVEFICSENSEALVFDLP</sequence>
<evidence type="ECO:0000313" key="4">
    <source>
        <dbReference type="EMBL" id="VAW96202.1"/>
    </source>
</evidence>
<reference evidence="4" key="1">
    <citation type="submission" date="2018-06" db="EMBL/GenBank/DDBJ databases">
        <authorList>
            <person name="Zhirakovskaya E."/>
        </authorList>
    </citation>
    <scope>NUCLEOTIDE SEQUENCE</scope>
</reference>
<evidence type="ECO:0000259" key="2">
    <source>
        <dbReference type="Pfam" id="PF02678"/>
    </source>
</evidence>
<feature type="domain" description="Pirin N-terminal" evidence="2">
    <location>
        <begin position="6"/>
        <end position="119"/>
    </location>
</feature>
<dbReference type="CDD" id="cd20311">
    <property type="entry name" value="cupin_Yhhw_C"/>
    <property type="match status" value="1"/>
</dbReference>
<proteinExistence type="inferred from homology"/>
<protein>
    <submittedName>
        <fullName evidence="4">Pirin</fullName>
    </submittedName>
</protein>
<dbReference type="Pfam" id="PF02678">
    <property type="entry name" value="Pirin"/>
    <property type="match status" value="1"/>
</dbReference>
<dbReference type="InterPro" id="IPR041602">
    <property type="entry name" value="Quercetinase_C"/>
</dbReference>
<dbReference type="InterPro" id="IPR011051">
    <property type="entry name" value="RmlC_Cupin_sf"/>
</dbReference>
<dbReference type="Gene3D" id="2.60.120.10">
    <property type="entry name" value="Jelly Rolls"/>
    <property type="match status" value="2"/>
</dbReference>
<dbReference type="AlphaFoldDB" id="A0A3B1A8P5"/>
<feature type="domain" description="Quercetin 2,3-dioxygenase C-terminal cupin" evidence="3">
    <location>
        <begin position="143"/>
        <end position="228"/>
    </location>
</feature>
<dbReference type="Pfam" id="PF17954">
    <property type="entry name" value="Pirin_C_2"/>
    <property type="match status" value="1"/>
</dbReference>
<dbReference type="InterPro" id="IPR014710">
    <property type="entry name" value="RmlC-like_jellyroll"/>
</dbReference>
<dbReference type="InterPro" id="IPR003829">
    <property type="entry name" value="Pirin_N_dom"/>
</dbReference>
<name>A0A3B1A8P5_9ZZZZ</name>
<evidence type="ECO:0000256" key="1">
    <source>
        <dbReference type="ARBA" id="ARBA00008416"/>
    </source>
</evidence>
<organism evidence="4">
    <name type="scientific">hydrothermal vent metagenome</name>
    <dbReference type="NCBI Taxonomy" id="652676"/>
    <lineage>
        <taxon>unclassified sequences</taxon>
        <taxon>metagenomes</taxon>
        <taxon>ecological metagenomes</taxon>
    </lineage>
</organism>
<gene>
    <name evidence="4" type="ORF">MNBD_GAMMA21-1344</name>
</gene>
<dbReference type="PANTHER" id="PTHR43212:SF3">
    <property type="entry name" value="QUERCETIN 2,3-DIOXYGENASE"/>
    <property type="match status" value="1"/>
</dbReference>
<evidence type="ECO:0000259" key="3">
    <source>
        <dbReference type="Pfam" id="PF17954"/>
    </source>
</evidence>
<dbReference type="PANTHER" id="PTHR43212">
    <property type="entry name" value="QUERCETIN 2,3-DIOXYGENASE"/>
    <property type="match status" value="1"/>
</dbReference>
<dbReference type="SUPFAM" id="SSF51182">
    <property type="entry name" value="RmlC-like cupins"/>
    <property type="match status" value="1"/>
</dbReference>
<dbReference type="EMBL" id="UOFR01000037">
    <property type="protein sequence ID" value="VAW96202.1"/>
    <property type="molecule type" value="Genomic_DNA"/>
</dbReference>
<accession>A0A3B1A8P5</accession>
<comment type="similarity">
    <text evidence="1">Belongs to the pirin family.</text>
</comment>
<dbReference type="CDD" id="cd02910">
    <property type="entry name" value="cupin_Yhhw_N"/>
    <property type="match status" value="1"/>
</dbReference>